<accession>A0ABX1H4Q4</accession>
<name>A0ABX1H4Q4_9ACTN</name>
<feature type="compositionally biased region" description="Pro residues" evidence="1">
    <location>
        <begin position="9"/>
        <end position="25"/>
    </location>
</feature>
<dbReference type="EMBL" id="JAAWWP010000011">
    <property type="protein sequence ID" value="NKI43337.1"/>
    <property type="molecule type" value="Genomic_DNA"/>
</dbReference>
<feature type="region of interest" description="Disordered" evidence="1">
    <location>
        <begin position="1"/>
        <end position="85"/>
    </location>
</feature>
<evidence type="ECO:0000256" key="1">
    <source>
        <dbReference type="SAM" id="MobiDB-lite"/>
    </source>
</evidence>
<evidence type="ECO:0000313" key="3">
    <source>
        <dbReference type="Proteomes" id="UP000772196"/>
    </source>
</evidence>
<proteinExistence type="predicted"/>
<keyword evidence="3" id="KW-1185">Reference proteome</keyword>
<dbReference type="Proteomes" id="UP000772196">
    <property type="component" value="Unassembled WGS sequence"/>
</dbReference>
<feature type="compositionally biased region" description="Gly residues" evidence="1">
    <location>
        <begin position="110"/>
        <end position="146"/>
    </location>
</feature>
<feature type="region of interest" description="Disordered" evidence="1">
    <location>
        <begin position="105"/>
        <end position="160"/>
    </location>
</feature>
<evidence type="ECO:0008006" key="4">
    <source>
        <dbReference type="Google" id="ProtNLM"/>
    </source>
</evidence>
<organism evidence="2 3">
    <name type="scientific">Streptomyces physcomitrii</name>
    <dbReference type="NCBI Taxonomy" id="2724184"/>
    <lineage>
        <taxon>Bacteria</taxon>
        <taxon>Bacillati</taxon>
        <taxon>Actinomycetota</taxon>
        <taxon>Actinomycetes</taxon>
        <taxon>Kitasatosporales</taxon>
        <taxon>Streptomycetaceae</taxon>
        <taxon>Streptomyces</taxon>
    </lineage>
</organism>
<evidence type="ECO:0000313" key="2">
    <source>
        <dbReference type="EMBL" id="NKI43337.1"/>
    </source>
</evidence>
<comment type="caution">
    <text evidence="2">The sequence shown here is derived from an EMBL/GenBank/DDBJ whole genome shotgun (WGS) entry which is preliminary data.</text>
</comment>
<sequence length="248" mass="24378">MSAFFPSSAPSPSPSAPLVPSPSSPSSPSSSGIPHSSTCSSTRSSAYGSAPASGAVPSTSAVPPFAPLRVRGGRLRVPGPVRQKRRTALAAGLALAAAALVANSRSLQGSSGGSSGEGRGAPVTGSGGGAAPRTGSGGGAGRGRGQPPGRDHPGGEYVRVPVRLGDPETVRLLRRGDRVDVIAADREGEARVLVSGARVWRDPGGASGSDAAGAEEAGGALVVLSVPRRTAVRLAGAGTRSELAVTLW</sequence>
<gene>
    <name evidence="2" type="ORF">HFV08_19260</name>
</gene>
<reference evidence="2 3" key="1">
    <citation type="submission" date="2020-04" db="EMBL/GenBank/DDBJ databases">
        <title>Phylogenetic Diversity and Antibacterial Activity against Ralstonia solanacearum of Endophytic Actinomycete Isolated from Moss.</title>
        <authorList>
            <person name="Zhuang X."/>
        </authorList>
    </citation>
    <scope>NUCLEOTIDE SEQUENCE [LARGE SCALE GENOMIC DNA]</scope>
    <source>
        <strain evidence="2 3">LD120</strain>
    </source>
</reference>
<protein>
    <recommendedName>
        <fullName evidence="4">Flp pilus assembly protein RcpC/CpaB domain-containing protein</fullName>
    </recommendedName>
</protein>
<feature type="compositionally biased region" description="Low complexity" evidence="1">
    <location>
        <begin position="26"/>
        <end position="81"/>
    </location>
</feature>